<evidence type="ECO:0008006" key="4">
    <source>
        <dbReference type="Google" id="ProtNLM"/>
    </source>
</evidence>
<gene>
    <name evidence="2" type="ORF">Cba03nite_24270</name>
</gene>
<dbReference type="RefSeq" id="WP_203745245.1">
    <property type="nucleotide sequence ID" value="NZ_BONF01000011.1"/>
</dbReference>
<comment type="caution">
    <text evidence="2">The sequence shown here is derived from an EMBL/GenBank/DDBJ whole genome shotgun (WGS) entry which is preliminary data.</text>
</comment>
<feature type="signal peptide" evidence="1">
    <location>
        <begin position="1"/>
        <end position="32"/>
    </location>
</feature>
<accession>A0A8J3JLW8</accession>
<organism evidence="2 3">
    <name type="scientific">Catellatospora bangladeshensis</name>
    <dbReference type="NCBI Taxonomy" id="310355"/>
    <lineage>
        <taxon>Bacteria</taxon>
        <taxon>Bacillati</taxon>
        <taxon>Actinomycetota</taxon>
        <taxon>Actinomycetes</taxon>
        <taxon>Micromonosporales</taxon>
        <taxon>Micromonosporaceae</taxon>
        <taxon>Catellatospora</taxon>
    </lineage>
</organism>
<proteinExistence type="predicted"/>
<evidence type="ECO:0000313" key="2">
    <source>
        <dbReference type="EMBL" id="GIF81078.1"/>
    </source>
</evidence>
<dbReference type="Proteomes" id="UP000601223">
    <property type="component" value="Unassembled WGS sequence"/>
</dbReference>
<name>A0A8J3JLW8_9ACTN</name>
<feature type="chain" id="PRO_5035275452" description="LamG domain-containing protein" evidence="1">
    <location>
        <begin position="33"/>
        <end position="288"/>
    </location>
</feature>
<keyword evidence="1" id="KW-0732">Signal</keyword>
<dbReference type="EMBL" id="BONF01000011">
    <property type="protein sequence ID" value="GIF81078.1"/>
    <property type="molecule type" value="Genomic_DNA"/>
</dbReference>
<reference evidence="2 3" key="1">
    <citation type="submission" date="2021-01" db="EMBL/GenBank/DDBJ databases">
        <title>Whole genome shotgun sequence of Catellatospora bangladeshensis NBRC 107357.</title>
        <authorList>
            <person name="Komaki H."/>
            <person name="Tamura T."/>
        </authorList>
    </citation>
    <scope>NUCLEOTIDE SEQUENCE [LARGE SCALE GENOMIC DNA]</scope>
    <source>
        <strain evidence="2 3">NBRC 107357</strain>
    </source>
</reference>
<keyword evidence="3" id="KW-1185">Reference proteome</keyword>
<dbReference type="AlphaFoldDB" id="A0A8J3JLW8"/>
<protein>
    <recommendedName>
        <fullName evidence="4">LamG domain-containing protein</fullName>
    </recommendedName>
</protein>
<evidence type="ECO:0000313" key="3">
    <source>
        <dbReference type="Proteomes" id="UP000601223"/>
    </source>
</evidence>
<sequence length="288" mass="28482">MSLNRSSKLLAGVAAVLLGAAASLVTAAPAQAVTGLIVTIDWSDLTGSESFKTANAVCPAGKVLLGGGADIVDGGALVHLSSMIPAAAGYPTHSYYAVARESAAFAGNWTMYSWAICGSGVTGWQVVSGSYTASSGTNVVGVHLSCPSGKKVIGTGAAAVGGGHFLIRSIVPSADLTELSVEVGGDEVASGAYSAYAYAICVNPVAGQQRVSATTAANSISKGISVACPVGKKLHGTGGDHTAGGEAHFDRIGLWGPGAVSGSDVAVIEDATGFAENWTATAYAICAT</sequence>
<evidence type="ECO:0000256" key="1">
    <source>
        <dbReference type="SAM" id="SignalP"/>
    </source>
</evidence>